<comment type="caution">
    <text evidence="5">The sequence shown here is derived from an EMBL/GenBank/DDBJ whole genome shotgun (WGS) entry which is preliminary data.</text>
</comment>
<reference evidence="5" key="1">
    <citation type="submission" date="2020-01" db="EMBL/GenBank/DDBJ databases">
        <title>Genome sequence of Kobresia littledalei, the first chromosome-level genome in the family Cyperaceae.</title>
        <authorList>
            <person name="Qu G."/>
        </authorList>
    </citation>
    <scope>NUCLEOTIDE SEQUENCE</scope>
    <source>
        <strain evidence="5">C.B.Clarke</strain>
        <tissue evidence="5">Leaf</tissue>
    </source>
</reference>
<feature type="repeat" description="WD" evidence="3">
    <location>
        <begin position="247"/>
        <end position="281"/>
    </location>
</feature>
<dbReference type="CDD" id="cd00200">
    <property type="entry name" value="WD40"/>
    <property type="match status" value="1"/>
</dbReference>
<protein>
    <submittedName>
        <fullName evidence="5">Guanine nucleotide-binding protein G(I)/G(S)/G(T) subunit beta-2</fullName>
    </submittedName>
</protein>
<feature type="region of interest" description="Disordered" evidence="4">
    <location>
        <begin position="79"/>
        <end position="132"/>
    </location>
</feature>
<dbReference type="PROSITE" id="PS50294">
    <property type="entry name" value="WD_REPEATS_REGION"/>
    <property type="match status" value="1"/>
</dbReference>
<feature type="compositionally biased region" description="Polar residues" evidence="4">
    <location>
        <begin position="24"/>
        <end position="33"/>
    </location>
</feature>
<gene>
    <name evidence="5" type="ORF">FCM35_KLT18083</name>
</gene>
<evidence type="ECO:0000313" key="6">
    <source>
        <dbReference type="Proteomes" id="UP000623129"/>
    </source>
</evidence>
<feature type="compositionally biased region" description="Polar residues" evidence="4">
    <location>
        <begin position="80"/>
        <end position="100"/>
    </location>
</feature>
<dbReference type="InterPro" id="IPR036322">
    <property type="entry name" value="WD40_repeat_dom_sf"/>
</dbReference>
<keyword evidence="1 3" id="KW-0853">WD repeat</keyword>
<dbReference type="AlphaFoldDB" id="A0A833VG72"/>
<evidence type="ECO:0000313" key="5">
    <source>
        <dbReference type="EMBL" id="KAF3337496.1"/>
    </source>
</evidence>
<dbReference type="InterPro" id="IPR015943">
    <property type="entry name" value="WD40/YVTN_repeat-like_dom_sf"/>
</dbReference>
<proteinExistence type="predicted"/>
<dbReference type="Gene3D" id="2.130.10.10">
    <property type="entry name" value="YVTN repeat-like/Quinoprotein amine dehydrogenase"/>
    <property type="match status" value="2"/>
</dbReference>
<accession>A0A833VG72</accession>
<name>A0A833VG72_9POAL</name>
<dbReference type="InterPro" id="IPR020472">
    <property type="entry name" value="WD40_PAC1"/>
</dbReference>
<evidence type="ECO:0000256" key="3">
    <source>
        <dbReference type="PROSITE-ProRule" id="PRU00221"/>
    </source>
</evidence>
<dbReference type="InterPro" id="IPR001680">
    <property type="entry name" value="WD40_rpt"/>
</dbReference>
<dbReference type="SMART" id="SM00320">
    <property type="entry name" value="WD40"/>
    <property type="match status" value="7"/>
</dbReference>
<keyword evidence="2" id="KW-0677">Repeat</keyword>
<dbReference type="PANTHER" id="PTHR22844">
    <property type="entry name" value="F-BOX AND WD40 DOMAIN PROTEIN"/>
    <property type="match status" value="1"/>
</dbReference>
<dbReference type="InterPro" id="IPR045182">
    <property type="entry name" value="JINGUBANG-like"/>
</dbReference>
<dbReference type="OrthoDB" id="603684at2759"/>
<feature type="repeat" description="WD" evidence="3">
    <location>
        <begin position="282"/>
        <end position="312"/>
    </location>
</feature>
<feature type="compositionally biased region" description="Low complexity" evidence="4">
    <location>
        <begin position="43"/>
        <end position="66"/>
    </location>
</feature>
<dbReference type="PRINTS" id="PR00320">
    <property type="entry name" value="GPROTEINBRPT"/>
</dbReference>
<dbReference type="SUPFAM" id="SSF50978">
    <property type="entry name" value="WD40 repeat-like"/>
    <property type="match status" value="1"/>
</dbReference>
<feature type="compositionally biased region" description="Low complexity" evidence="4">
    <location>
        <begin position="119"/>
        <end position="128"/>
    </location>
</feature>
<dbReference type="Proteomes" id="UP000623129">
    <property type="component" value="Unassembled WGS sequence"/>
</dbReference>
<evidence type="ECO:0000256" key="4">
    <source>
        <dbReference type="SAM" id="MobiDB-lite"/>
    </source>
</evidence>
<dbReference type="Pfam" id="PF00400">
    <property type="entry name" value="WD40"/>
    <property type="match status" value="5"/>
</dbReference>
<dbReference type="EMBL" id="SWLB01000006">
    <property type="protein sequence ID" value="KAF3337496.1"/>
    <property type="molecule type" value="Genomic_DNA"/>
</dbReference>
<dbReference type="PANTHER" id="PTHR22844:SF336">
    <property type="entry name" value="PROTEIN JINGUBANG"/>
    <property type="match status" value="1"/>
</dbReference>
<organism evidence="5 6">
    <name type="scientific">Carex littledalei</name>
    <dbReference type="NCBI Taxonomy" id="544730"/>
    <lineage>
        <taxon>Eukaryota</taxon>
        <taxon>Viridiplantae</taxon>
        <taxon>Streptophyta</taxon>
        <taxon>Embryophyta</taxon>
        <taxon>Tracheophyta</taxon>
        <taxon>Spermatophyta</taxon>
        <taxon>Magnoliopsida</taxon>
        <taxon>Liliopsida</taxon>
        <taxon>Poales</taxon>
        <taxon>Cyperaceae</taxon>
        <taxon>Cyperoideae</taxon>
        <taxon>Cariceae</taxon>
        <taxon>Carex</taxon>
        <taxon>Carex subgen. Euthyceras</taxon>
    </lineage>
</organism>
<evidence type="ECO:0000256" key="2">
    <source>
        <dbReference type="ARBA" id="ARBA00022737"/>
    </source>
</evidence>
<keyword evidence="6" id="KW-1185">Reference proteome</keyword>
<evidence type="ECO:0000256" key="1">
    <source>
        <dbReference type="ARBA" id="ARBA00022574"/>
    </source>
</evidence>
<dbReference type="PROSITE" id="PS50082">
    <property type="entry name" value="WD_REPEATS_2"/>
    <property type="match status" value="2"/>
</dbReference>
<sequence length="500" mass="54954">MEKSEKGKEVFASKIASRIVRSFTNVLGTQSKIPKSELPQDPTNTTSITSSSATNTNAGASSSNTSQELTLFSRTRFGAGTQTNAGASSSNTSQEPQINESTSDAGASGDSGAGDIGVDDAGTAGGANTDDHQLAPSYSLIGTIYQETGYIRSMAAGLNGVLFTGSDSKLVREWHKGHPFARFKSSSGPVYAIVLQYPECRMFCAHNGGIIWVWESNIISQGMFRPTRMLQKLRDRLKNSILLRRAVSCLCLSDDGNFIYSGSVDHTVNVWHIRDWELVETIRNHEGAINALAVGPGVVFSGSSDGTIKMWKRELYGEKGDKVRHLLRGLFIISKKVMVNAVAFGTVSSSSELLYVGSSDGEVRCWRLFKDKPEVMSFHKGAVNCLALCSGPFVFSGSADMTICVWRRENEGAFHTRAMVLRGHSGPVHCIATQEDWEEDATGADRWVLYSGSLDRMLKIWRVYDRPLPKQSPPIIQHLEEVFPKKKFQEKVELRRIKSF</sequence>
<feature type="region of interest" description="Disordered" evidence="4">
    <location>
        <begin position="24"/>
        <end position="67"/>
    </location>
</feature>